<dbReference type="InterPro" id="IPR036392">
    <property type="entry name" value="PLAT/LH2_dom_sf"/>
</dbReference>
<dbReference type="Proteomes" id="UP001415857">
    <property type="component" value="Unassembled WGS sequence"/>
</dbReference>
<dbReference type="Gene3D" id="2.60.60.20">
    <property type="entry name" value="PLAT/LH2 domain"/>
    <property type="match status" value="1"/>
</dbReference>
<dbReference type="AlphaFoldDB" id="A0AAP0SCN6"/>
<evidence type="ECO:0000313" key="2">
    <source>
        <dbReference type="EMBL" id="KAK9292156.1"/>
    </source>
</evidence>
<keyword evidence="3" id="KW-1185">Reference proteome</keyword>
<dbReference type="PANTHER" id="PTHR31718">
    <property type="entry name" value="PLAT DOMAIN-CONTAINING PROTEIN"/>
    <property type="match status" value="1"/>
</dbReference>
<feature type="chain" id="PRO_5042818740" description="PLAT domain-containing protein" evidence="1">
    <location>
        <begin position="39"/>
        <end position="170"/>
    </location>
</feature>
<reference evidence="2 3" key="1">
    <citation type="journal article" date="2024" name="Plant J.">
        <title>Genome sequences and population genomics reveal climatic adaptation and genomic divergence between two closely related sweetgum species.</title>
        <authorList>
            <person name="Xu W.Q."/>
            <person name="Ren C.Q."/>
            <person name="Zhang X.Y."/>
            <person name="Comes H.P."/>
            <person name="Liu X.H."/>
            <person name="Li Y.G."/>
            <person name="Kettle C.J."/>
            <person name="Jalonen R."/>
            <person name="Gaisberger H."/>
            <person name="Ma Y.Z."/>
            <person name="Qiu Y.X."/>
        </authorList>
    </citation>
    <scope>NUCLEOTIDE SEQUENCE [LARGE SCALE GENOMIC DNA]</scope>
    <source>
        <strain evidence="2">Hangzhou</strain>
    </source>
</reference>
<protein>
    <recommendedName>
        <fullName evidence="4">PLAT domain-containing protein</fullName>
    </recommendedName>
</protein>
<feature type="signal peptide" evidence="1">
    <location>
        <begin position="1"/>
        <end position="38"/>
    </location>
</feature>
<name>A0AAP0SCN6_LIQFO</name>
<dbReference type="EMBL" id="JBBPBK010000001">
    <property type="protein sequence ID" value="KAK9292156.1"/>
    <property type="molecule type" value="Genomic_DNA"/>
</dbReference>
<keyword evidence="1" id="KW-0732">Signal</keyword>
<sequence>MDTDRYTHTPFPSTPRLRMTSRCIFSCVFIAAFLSAAAGNFNNECVYTLYVKTGSVIKAGTDSKIGITLGDASGRGRGPCIGAPLCRLNLTSDGSGSHHGWYCDFVEVTSTGPHKQCSKSIFYVEQWLATDAPPFQLTAYLDGCKMWNTPTKQGKPLTFMVGNAKRSASF</sequence>
<gene>
    <name evidence="2" type="ORF">L1049_020115</name>
</gene>
<accession>A0AAP0SCN6</accession>
<dbReference type="SUPFAM" id="SSF49723">
    <property type="entry name" value="Lipase/lipooxygenase domain (PLAT/LH2 domain)"/>
    <property type="match status" value="1"/>
</dbReference>
<proteinExistence type="predicted"/>
<comment type="caution">
    <text evidence="2">The sequence shown here is derived from an EMBL/GenBank/DDBJ whole genome shotgun (WGS) entry which is preliminary data.</text>
</comment>
<evidence type="ECO:0000256" key="1">
    <source>
        <dbReference type="SAM" id="SignalP"/>
    </source>
</evidence>
<organism evidence="2 3">
    <name type="scientific">Liquidambar formosana</name>
    <name type="common">Formosan gum</name>
    <dbReference type="NCBI Taxonomy" id="63359"/>
    <lineage>
        <taxon>Eukaryota</taxon>
        <taxon>Viridiplantae</taxon>
        <taxon>Streptophyta</taxon>
        <taxon>Embryophyta</taxon>
        <taxon>Tracheophyta</taxon>
        <taxon>Spermatophyta</taxon>
        <taxon>Magnoliopsida</taxon>
        <taxon>eudicotyledons</taxon>
        <taxon>Gunneridae</taxon>
        <taxon>Pentapetalae</taxon>
        <taxon>Saxifragales</taxon>
        <taxon>Altingiaceae</taxon>
        <taxon>Liquidambar</taxon>
    </lineage>
</organism>
<dbReference type="PANTHER" id="PTHR31718:SF47">
    <property type="entry name" value="OS06G0206401 PROTEIN"/>
    <property type="match status" value="1"/>
</dbReference>
<evidence type="ECO:0000313" key="3">
    <source>
        <dbReference type="Proteomes" id="UP001415857"/>
    </source>
</evidence>
<evidence type="ECO:0008006" key="4">
    <source>
        <dbReference type="Google" id="ProtNLM"/>
    </source>
</evidence>